<accession>A0A9X9LUA3</accession>
<keyword evidence="2" id="KW-1185">Reference proteome</keyword>
<evidence type="ECO:0000313" key="2">
    <source>
        <dbReference type="Proteomes" id="UP000269945"/>
    </source>
</evidence>
<reference evidence="1 2" key="1">
    <citation type="submission" date="2018-10" db="EMBL/GenBank/DDBJ databases">
        <authorList>
            <person name="Ekblom R."/>
            <person name="Jareborg N."/>
        </authorList>
    </citation>
    <scope>NUCLEOTIDE SEQUENCE [LARGE SCALE GENOMIC DNA]</scope>
    <source>
        <tissue evidence="1">Muscle</tissue>
    </source>
</reference>
<proteinExistence type="predicted"/>
<name>A0A9X9LUA3_GULGU</name>
<protein>
    <submittedName>
        <fullName evidence="1">Uncharacterized protein</fullName>
    </submittedName>
</protein>
<evidence type="ECO:0000313" key="1">
    <source>
        <dbReference type="EMBL" id="VCW96533.1"/>
    </source>
</evidence>
<organism evidence="1 2">
    <name type="scientific">Gulo gulo</name>
    <name type="common">Wolverine</name>
    <name type="synonym">Gluton</name>
    <dbReference type="NCBI Taxonomy" id="48420"/>
    <lineage>
        <taxon>Eukaryota</taxon>
        <taxon>Metazoa</taxon>
        <taxon>Chordata</taxon>
        <taxon>Craniata</taxon>
        <taxon>Vertebrata</taxon>
        <taxon>Euteleostomi</taxon>
        <taxon>Mammalia</taxon>
        <taxon>Eutheria</taxon>
        <taxon>Laurasiatheria</taxon>
        <taxon>Carnivora</taxon>
        <taxon>Caniformia</taxon>
        <taxon>Musteloidea</taxon>
        <taxon>Mustelidae</taxon>
        <taxon>Guloninae</taxon>
        <taxon>Gulo</taxon>
    </lineage>
</organism>
<gene>
    <name evidence="1" type="ORF">BN2614_LOCUS1</name>
</gene>
<sequence>PGSVSRSPGRGREDEDLRTSHILCQVIGNALLLDRPGPKDQLQQWLTDMEGCGVRLTYLSGLNQDTPAGGCEDPRCLLYRVSASSEPSPRLCSVHLVDFEKGPMASSCVLPTGSVSREAPPSAATATAFWCSLSPGLGRALPVLKKGHWTLRT</sequence>
<dbReference type="EMBL" id="CYRY02018324">
    <property type="protein sequence ID" value="VCW96533.1"/>
    <property type="molecule type" value="Genomic_DNA"/>
</dbReference>
<dbReference type="Proteomes" id="UP000269945">
    <property type="component" value="Unassembled WGS sequence"/>
</dbReference>
<feature type="non-terminal residue" evidence="1">
    <location>
        <position position="1"/>
    </location>
</feature>
<comment type="caution">
    <text evidence="1">The sequence shown here is derived from an EMBL/GenBank/DDBJ whole genome shotgun (WGS) entry which is preliminary data.</text>
</comment>
<dbReference type="AlphaFoldDB" id="A0A9X9LUA3"/>